<accession>A0A0D2P3W0</accession>
<dbReference type="GO" id="GO:0000981">
    <property type="term" value="F:DNA-binding transcription factor activity, RNA polymerase II-specific"/>
    <property type="evidence" value="ECO:0007669"/>
    <property type="project" value="TreeGrafter"/>
</dbReference>
<dbReference type="Gene3D" id="1.10.30.10">
    <property type="entry name" value="High mobility group box domain"/>
    <property type="match status" value="1"/>
</dbReference>
<evidence type="ECO:0000259" key="5">
    <source>
        <dbReference type="PROSITE" id="PS50118"/>
    </source>
</evidence>
<evidence type="ECO:0000256" key="4">
    <source>
        <dbReference type="SAM" id="MobiDB-lite"/>
    </source>
</evidence>
<evidence type="ECO:0000256" key="2">
    <source>
        <dbReference type="ARBA" id="ARBA00023242"/>
    </source>
</evidence>
<dbReference type="PANTHER" id="PTHR45789:SF2">
    <property type="entry name" value="FI18025P1"/>
    <property type="match status" value="1"/>
</dbReference>
<dbReference type="EMBL" id="KN817543">
    <property type="protein sequence ID" value="KJA23386.1"/>
    <property type="molecule type" value="Genomic_DNA"/>
</dbReference>
<dbReference type="GO" id="GO:0005634">
    <property type="term" value="C:nucleus"/>
    <property type="evidence" value="ECO:0007669"/>
    <property type="project" value="UniProtKB-UniRule"/>
</dbReference>
<gene>
    <name evidence="6" type="ORF">HYPSUDRAFT_201410</name>
</gene>
<reference evidence="7" key="1">
    <citation type="submission" date="2014-04" db="EMBL/GenBank/DDBJ databases">
        <title>Evolutionary Origins and Diversification of the Mycorrhizal Mutualists.</title>
        <authorList>
            <consortium name="DOE Joint Genome Institute"/>
            <consortium name="Mycorrhizal Genomics Consortium"/>
            <person name="Kohler A."/>
            <person name="Kuo A."/>
            <person name="Nagy L.G."/>
            <person name="Floudas D."/>
            <person name="Copeland A."/>
            <person name="Barry K.W."/>
            <person name="Cichocki N."/>
            <person name="Veneault-Fourrey C."/>
            <person name="LaButti K."/>
            <person name="Lindquist E.A."/>
            <person name="Lipzen A."/>
            <person name="Lundell T."/>
            <person name="Morin E."/>
            <person name="Murat C."/>
            <person name="Riley R."/>
            <person name="Ohm R."/>
            <person name="Sun H."/>
            <person name="Tunlid A."/>
            <person name="Henrissat B."/>
            <person name="Grigoriev I.V."/>
            <person name="Hibbett D.S."/>
            <person name="Martin F."/>
        </authorList>
    </citation>
    <scope>NUCLEOTIDE SEQUENCE [LARGE SCALE GENOMIC DNA]</scope>
    <source>
        <strain evidence="7">FD-334 SS-4</strain>
    </source>
</reference>
<dbReference type="SMART" id="SM00398">
    <property type="entry name" value="HMG"/>
    <property type="match status" value="1"/>
</dbReference>
<dbReference type="InterPro" id="IPR051356">
    <property type="entry name" value="SOX/SOX-like_TF"/>
</dbReference>
<keyword evidence="7" id="KW-1185">Reference proteome</keyword>
<dbReference type="AlphaFoldDB" id="A0A0D2P3W0"/>
<dbReference type="PANTHER" id="PTHR45789">
    <property type="entry name" value="FI18025P1"/>
    <property type="match status" value="1"/>
</dbReference>
<evidence type="ECO:0000313" key="6">
    <source>
        <dbReference type="EMBL" id="KJA23386.1"/>
    </source>
</evidence>
<feature type="compositionally biased region" description="Low complexity" evidence="4">
    <location>
        <begin position="60"/>
        <end position="77"/>
    </location>
</feature>
<protein>
    <recommendedName>
        <fullName evidence="5">HMG box domain-containing protein</fullName>
    </recommendedName>
</protein>
<sequence length="296" mass="32761">MSLYHNEVPQWPTGQLYTARDLSPENNYAIYPWSLEAALSPYSSFSSPDPLAYSTTDTLAPSPASSCTASSSDSAEPLTNSSPALKRNRKSPTHRRDPTHIRRPRNAFFVFRSAFISAQKQAGKGLVWNAMTDAEKYTYQETARLEQMLHKIEHPDYQYSPTPKGTRARKPTRVTVTSQTVSPHAPPILALPERAGFTFSQLCMGDAKADHANSLIDGLPPSLEFGTNTLLVADSFATSEPLSSQVDCYARTPFPLADLCYPAAIDGVSPPARDYGLQNFEFNPDDYLSNRFLTFH</sequence>
<dbReference type="InterPro" id="IPR036910">
    <property type="entry name" value="HMG_box_dom_sf"/>
</dbReference>
<evidence type="ECO:0000256" key="1">
    <source>
        <dbReference type="ARBA" id="ARBA00023125"/>
    </source>
</evidence>
<name>A0A0D2P3W0_HYPSF</name>
<dbReference type="CDD" id="cd01389">
    <property type="entry name" value="HMG-box_ROX1-like"/>
    <property type="match status" value="1"/>
</dbReference>
<keyword evidence="1 3" id="KW-0238">DNA-binding</keyword>
<dbReference type="STRING" id="945553.A0A0D2P3W0"/>
<feature type="domain" description="HMG box" evidence="5">
    <location>
        <begin position="101"/>
        <end position="158"/>
    </location>
</feature>
<dbReference type="InterPro" id="IPR009071">
    <property type="entry name" value="HMG_box_dom"/>
</dbReference>
<proteinExistence type="predicted"/>
<evidence type="ECO:0000313" key="7">
    <source>
        <dbReference type="Proteomes" id="UP000054270"/>
    </source>
</evidence>
<dbReference type="Proteomes" id="UP000054270">
    <property type="component" value="Unassembled WGS sequence"/>
</dbReference>
<feature type="DNA-binding region" description="HMG box" evidence="3">
    <location>
        <begin position="101"/>
        <end position="158"/>
    </location>
</feature>
<keyword evidence="2 3" id="KW-0539">Nucleus</keyword>
<dbReference type="GO" id="GO:0000978">
    <property type="term" value="F:RNA polymerase II cis-regulatory region sequence-specific DNA binding"/>
    <property type="evidence" value="ECO:0007669"/>
    <property type="project" value="TreeGrafter"/>
</dbReference>
<dbReference type="SUPFAM" id="SSF47095">
    <property type="entry name" value="HMG-box"/>
    <property type="match status" value="1"/>
</dbReference>
<evidence type="ECO:0000256" key="3">
    <source>
        <dbReference type="PROSITE-ProRule" id="PRU00267"/>
    </source>
</evidence>
<dbReference type="PROSITE" id="PS50118">
    <property type="entry name" value="HMG_BOX_2"/>
    <property type="match status" value="1"/>
</dbReference>
<dbReference type="OrthoDB" id="6247875at2759"/>
<feature type="region of interest" description="Disordered" evidence="4">
    <location>
        <begin position="53"/>
        <end position="102"/>
    </location>
</feature>
<organism evidence="6 7">
    <name type="scientific">Hypholoma sublateritium (strain FD-334 SS-4)</name>
    <dbReference type="NCBI Taxonomy" id="945553"/>
    <lineage>
        <taxon>Eukaryota</taxon>
        <taxon>Fungi</taxon>
        <taxon>Dikarya</taxon>
        <taxon>Basidiomycota</taxon>
        <taxon>Agaricomycotina</taxon>
        <taxon>Agaricomycetes</taxon>
        <taxon>Agaricomycetidae</taxon>
        <taxon>Agaricales</taxon>
        <taxon>Agaricineae</taxon>
        <taxon>Strophariaceae</taxon>
        <taxon>Hypholoma</taxon>
    </lineage>
</organism>